<dbReference type="EMBL" id="QYYG01000007">
    <property type="protein sequence ID" value="RJF54069.1"/>
    <property type="molecule type" value="Genomic_DNA"/>
</dbReference>
<proteinExistence type="inferred from homology"/>
<dbReference type="InterPro" id="IPR050477">
    <property type="entry name" value="GrpII_AminoAcid_Decarb"/>
</dbReference>
<dbReference type="AlphaFoldDB" id="A0AA92X189"/>
<name>A0AA92X189_9GAMM</name>
<protein>
    <submittedName>
        <fullName evidence="6">Aspartate aminotransferase family protein</fullName>
    </submittedName>
</protein>
<dbReference type="PANTHER" id="PTHR42735:SF4">
    <property type="entry name" value="PYRIDOXAL PHOSPHATE-DEPENDENT DECARBOXYLASE FAMILY PROTEIN"/>
    <property type="match status" value="1"/>
</dbReference>
<dbReference type="GO" id="GO:0030170">
    <property type="term" value="F:pyridoxal phosphate binding"/>
    <property type="evidence" value="ECO:0007669"/>
    <property type="project" value="InterPro"/>
</dbReference>
<dbReference type="GO" id="GO:0016830">
    <property type="term" value="F:carbon-carbon lyase activity"/>
    <property type="evidence" value="ECO:0007669"/>
    <property type="project" value="InterPro"/>
</dbReference>
<keyword evidence="6" id="KW-0808">Transferase</keyword>
<comment type="caution">
    <text evidence="6">The sequence shown here is derived from an EMBL/GenBank/DDBJ whole genome shotgun (WGS) entry which is preliminary data.</text>
</comment>
<comment type="similarity">
    <text evidence="5">Belongs to the group II decarboxylase family.</text>
</comment>
<evidence type="ECO:0000256" key="3">
    <source>
        <dbReference type="ARBA" id="ARBA00023239"/>
    </source>
</evidence>
<sequence length="458" mass="50234">MFNQEELAILARQLSALDASFSLLPEYEESEALAPMESVLSELSSRMADNYPYFHPFYLGQMLKPPHPMARLAYSLCLYINPNNHALDGGRATSAMEKEAVAEIANMFGWREHLGHLTSGGTFANLEALWIAKMIRPGTSVVASELAHYTHERISRVLDMEFEKIPCDASGRMDILELEARLRQGNIGTVVVTLGTTAAGTLDPLDAILALKRKYRFRVHVDAAYGGYFSLCEGLSAASRGAFEAMAQADSIVVDPHKHGMQPYGCGCVLFNDPGVGIHYKHDSPYTYFSSDELHLGEISLECSRAGASAGALWATQKLLPLVAGGAFAAGLQCSRDAAMSLFQWLEEETDCVTVMEPALDIVLWFVPGATAQASSALSQRVFEKAAEMNLHLALARVPKKLLRDKIAPNSAFWDADTVLCLRVCLMKPAHKTWLPQIQTHLRAAMHEAVKVRAETTC</sequence>
<dbReference type="SUPFAM" id="SSF53383">
    <property type="entry name" value="PLP-dependent transferases"/>
    <property type="match status" value="1"/>
</dbReference>
<gene>
    <name evidence="6" type="ORF">D4100_19025</name>
</gene>
<reference evidence="6 7" key="1">
    <citation type="submission" date="2018-09" db="EMBL/GenBank/DDBJ databases">
        <title>Draft genome of a novel serratia sp. strain with antifungal activity.</title>
        <authorList>
            <person name="Dichmann S.I."/>
            <person name="Park B.P."/>
            <person name="Pathiraja D."/>
            <person name="Choi I.-G."/>
            <person name="Stougaard P."/>
            <person name="Hennessy R.C."/>
        </authorList>
    </citation>
    <scope>NUCLEOTIDE SEQUENCE [LARGE SCALE GENOMIC DNA]</scope>
    <source>
        <strain evidence="6 7">S40</strain>
    </source>
</reference>
<evidence type="ECO:0000256" key="1">
    <source>
        <dbReference type="ARBA" id="ARBA00001933"/>
    </source>
</evidence>
<evidence type="ECO:0000256" key="4">
    <source>
        <dbReference type="PIRSR" id="PIRSR602129-50"/>
    </source>
</evidence>
<dbReference type="PANTHER" id="PTHR42735">
    <property type="match status" value="1"/>
</dbReference>
<dbReference type="GO" id="GO:0019752">
    <property type="term" value="P:carboxylic acid metabolic process"/>
    <property type="evidence" value="ECO:0007669"/>
    <property type="project" value="InterPro"/>
</dbReference>
<accession>A0AA92X189</accession>
<keyword evidence="6" id="KW-0032">Aminotransferase</keyword>
<dbReference type="Pfam" id="PF00282">
    <property type="entry name" value="Pyridoxal_deC"/>
    <property type="match status" value="1"/>
</dbReference>
<dbReference type="InterPro" id="IPR015424">
    <property type="entry name" value="PyrdxlP-dep_Trfase"/>
</dbReference>
<comment type="cofactor">
    <cofactor evidence="1 4 5">
        <name>pyridoxal 5'-phosphate</name>
        <dbReference type="ChEBI" id="CHEBI:597326"/>
    </cofactor>
</comment>
<dbReference type="InterPro" id="IPR015421">
    <property type="entry name" value="PyrdxlP-dep_Trfase_major"/>
</dbReference>
<keyword evidence="2 4" id="KW-0663">Pyridoxal phosphate</keyword>
<evidence type="ECO:0000313" key="6">
    <source>
        <dbReference type="EMBL" id="RJF54069.1"/>
    </source>
</evidence>
<organism evidence="6 7">
    <name type="scientific">Serratia inhibens</name>
    <dbReference type="NCBI Taxonomy" id="2338073"/>
    <lineage>
        <taxon>Bacteria</taxon>
        <taxon>Pseudomonadati</taxon>
        <taxon>Pseudomonadota</taxon>
        <taxon>Gammaproteobacteria</taxon>
        <taxon>Enterobacterales</taxon>
        <taxon>Yersiniaceae</taxon>
        <taxon>Serratia</taxon>
    </lineage>
</organism>
<dbReference type="Proteomes" id="UP000284338">
    <property type="component" value="Unassembled WGS sequence"/>
</dbReference>
<evidence type="ECO:0000256" key="2">
    <source>
        <dbReference type="ARBA" id="ARBA00022898"/>
    </source>
</evidence>
<feature type="modified residue" description="N6-(pyridoxal phosphate)lysine" evidence="4">
    <location>
        <position position="258"/>
    </location>
</feature>
<keyword evidence="3 5" id="KW-0456">Lyase</keyword>
<evidence type="ECO:0000313" key="7">
    <source>
        <dbReference type="Proteomes" id="UP000284338"/>
    </source>
</evidence>
<dbReference type="Gene3D" id="3.40.640.10">
    <property type="entry name" value="Type I PLP-dependent aspartate aminotransferase-like (Major domain)"/>
    <property type="match status" value="1"/>
</dbReference>
<dbReference type="InterPro" id="IPR002129">
    <property type="entry name" value="PyrdxlP-dep_de-COase"/>
</dbReference>
<evidence type="ECO:0000256" key="5">
    <source>
        <dbReference type="RuleBase" id="RU000382"/>
    </source>
</evidence>
<dbReference type="RefSeq" id="WP_119805019.1">
    <property type="nucleotide sequence ID" value="NZ_QYYG01000007.1"/>
</dbReference>
<dbReference type="GO" id="GO:0008483">
    <property type="term" value="F:transaminase activity"/>
    <property type="evidence" value="ECO:0007669"/>
    <property type="project" value="UniProtKB-KW"/>
</dbReference>
<keyword evidence="7" id="KW-1185">Reference proteome</keyword>